<feature type="region of interest" description="Disordered" evidence="3">
    <location>
        <begin position="607"/>
        <end position="639"/>
    </location>
</feature>
<keyword evidence="1 2" id="KW-0175">Coiled coil</keyword>
<dbReference type="InterPro" id="IPR001623">
    <property type="entry name" value="DnaJ_domain"/>
</dbReference>
<feature type="region of interest" description="Disordered" evidence="3">
    <location>
        <begin position="558"/>
        <end position="585"/>
    </location>
</feature>
<dbReference type="FunFam" id="1.10.287.110:FF:000009">
    <property type="entry name" value="Auxilin-related protein 1"/>
    <property type="match status" value="1"/>
</dbReference>
<dbReference type="Proteomes" id="UP000825729">
    <property type="component" value="Unassembled WGS sequence"/>
</dbReference>
<dbReference type="Gene3D" id="1.10.287.110">
    <property type="entry name" value="DnaJ domain"/>
    <property type="match status" value="1"/>
</dbReference>
<sequence>MEDFRGFLLRNPDMISNANACSRAFGAPSKCTAAVSSFAHYNEIFGNFFTTKSSPVPILDYPLLDDDQAIPGDPGNGFDYAGIFGSGHAGDYDDSFEQVGAESNVPECCPTKFSSQDVKGGRPQELFASSKKCHAQSIVDFPHMCNEAKVTRDFSQDSAGAVVEVDHIEGTVSRSQLEKSHKNFQADYILHDYKLGNPKNATVHNHSIPNSFANHSLQSDFKENSDGVSNATDCDPTVGSDQNSSVNPFIDLASGKDTSSHVSVFLSVTDIDLHTEPSALPPPLRPPPKLGSPLQVKGSQYERNQVKPLISTDGETHAIEVTYKRESSPLIHVEEDLGSTADPSVDAIREAMDKAKAKLKSAKESLERTRADYRDCMKFGLCEDIKINAKKESGSAHESLVLKDDEAQEGCHIRTNEVKELRRKERPDVIGIGFMAPHYEENMGLIELRKESLCKFQEEACRSLNTHKLEHGTTETNTNKKSYELVNNEELLEGILKWNNDGTNSGPSGRVLLHKQKTAEAIQEENVIDLNEKNRLIDETNEQVHISISKEHKGAWTCKEGNTEKTQESGQMEKEKKKVAAEAPEQDEEIEWNSVVVAHRHIYDGKRLKAARKHDEKNRPEADSQHSENGPTLNVTDENKDLNNCLKTAIKHEEVEKLKAACDHIEEKRLIVTQKHKEDEGRLKAAPDPYPQSKRLKATCMRTTKEEKRLNSDYEFERENEIMKAAQEHEEVETRLKASLGNPWEEKGETPTHLPEMGARLTDDHVLEENNSEAANKGVGSEEYGAKVVPHEWIEIETKLRSVLEAHINEEHEKNEAATQVEERDELDEMLEQGHTHYVTKESIGLQNRNEKLKEIQDTYKIHNAHNIEGNKHAIDKSWKVYEGSDIGVRNEEAKVVKSLVQEVEILKQTHRAYEYEATENKTNTAKNEEICEKLNAAQKVLSQDSGKSKELFDCSGWEYEEKEQRTAQTVQEPERNENELKAVKEAFDVTVNEKCPNECLVAHDMEESNNIEQSKEKVKEAEAGIEKVAELDSYLSSRDKSFRTAQQVTTGQHREREDKAANKVVEKEKEKEERMQREREREKERLRKIEEEIKREREREKNRIALERTRVEASARVLVETQEKPEKASMDRVTTEAQTGHAEARERAEEASLDDARLRAERAEKASLDVARLRAERAAVERAVAEARQRAAKKLMAQRTAATYRIDATYKADGEPQKTSDFHGAEGQSSLRCRARLERHQRIVERAAKALAEKNVRDILAQRELAERNRLSETLDAEVRRWSNGKEGNLRALLSTLQYVLGPESGWQPISLNDVLTAAAVKRAYRKATLCVHPDKLQQRGASIQKKYICEKVFDLLKDAWNKFNSEER</sequence>
<proteinExistence type="predicted"/>
<feature type="compositionally biased region" description="Basic and acidic residues" evidence="3">
    <location>
        <begin position="607"/>
        <end position="626"/>
    </location>
</feature>
<feature type="region of interest" description="Disordered" evidence="3">
    <location>
        <begin position="218"/>
        <end position="242"/>
    </location>
</feature>
<dbReference type="InterPro" id="IPR036869">
    <property type="entry name" value="J_dom_sf"/>
</dbReference>
<evidence type="ECO:0000256" key="2">
    <source>
        <dbReference type="SAM" id="Coils"/>
    </source>
</evidence>
<dbReference type="SUPFAM" id="SSF46565">
    <property type="entry name" value="Chaperone J-domain"/>
    <property type="match status" value="1"/>
</dbReference>
<dbReference type="PROSITE" id="PS50076">
    <property type="entry name" value="DNAJ_2"/>
    <property type="match status" value="1"/>
</dbReference>
<evidence type="ECO:0000259" key="4">
    <source>
        <dbReference type="PROSITE" id="PS50076"/>
    </source>
</evidence>
<name>A0AAV7EUG6_ARIFI</name>
<feature type="region of interest" description="Disordered" evidence="3">
    <location>
        <begin position="1124"/>
        <end position="1154"/>
    </location>
</feature>
<feature type="compositionally biased region" description="Basic and acidic residues" evidence="3">
    <location>
        <begin position="1124"/>
        <end position="1135"/>
    </location>
</feature>
<dbReference type="GO" id="GO:0072583">
    <property type="term" value="P:clathrin-dependent endocytosis"/>
    <property type="evidence" value="ECO:0007669"/>
    <property type="project" value="TreeGrafter"/>
</dbReference>
<evidence type="ECO:0000313" key="6">
    <source>
        <dbReference type="Proteomes" id="UP000825729"/>
    </source>
</evidence>
<dbReference type="GO" id="GO:0005737">
    <property type="term" value="C:cytoplasm"/>
    <property type="evidence" value="ECO:0007669"/>
    <property type="project" value="TreeGrafter"/>
</dbReference>
<feature type="region of interest" description="Disordered" evidence="3">
    <location>
        <begin position="1043"/>
        <end position="1085"/>
    </location>
</feature>
<evidence type="ECO:0000313" key="5">
    <source>
        <dbReference type="EMBL" id="KAG9452121.1"/>
    </source>
</evidence>
<evidence type="ECO:0000256" key="1">
    <source>
        <dbReference type="ARBA" id="ARBA00023054"/>
    </source>
</evidence>
<evidence type="ECO:0000256" key="3">
    <source>
        <dbReference type="SAM" id="MobiDB-lite"/>
    </source>
</evidence>
<reference evidence="5 6" key="1">
    <citation type="submission" date="2021-07" db="EMBL/GenBank/DDBJ databases">
        <title>The Aristolochia fimbriata genome: insights into angiosperm evolution, floral development and chemical biosynthesis.</title>
        <authorList>
            <person name="Jiao Y."/>
        </authorList>
    </citation>
    <scope>NUCLEOTIDE SEQUENCE [LARGE SCALE GENOMIC DNA]</scope>
    <source>
        <strain evidence="5">IBCAS-2021</strain>
        <tissue evidence="5">Leaf</tissue>
    </source>
</reference>
<dbReference type="GO" id="GO:0072318">
    <property type="term" value="P:clathrin coat disassembly"/>
    <property type="evidence" value="ECO:0007669"/>
    <property type="project" value="TreeGrafter"/>
</dbReference>
<accession>A0AAV7EUG6</accession>
<keyword evidence="6" id="KW-1185">Reference proteome</keyword>
<feature type="domain" description="J" evidence="4">
    <location>
        <begin position="1306"/>
        <end position="1370"/>
    </location>
</feature>
<feature type="compositionally biased region" description="Polar residues" evidence="3">
    <location>
        <begin position="627"/>
        <end position="636"/>
    </location>
</feature>
<comment type="caution">
    <text evidence="5">The sequence shown here is derived from an EMBL/GenBank/DDBJ whole genome shotgun (WGS) entry which is preliminary data.</text>
</comment>
<organism evidence="5 6">
    <name type="scientific">Aristolochia fimbriata</name>
    <name type="common">White veined hardy Dutchman's pipe vine</name>
    <dbReference type="NCBI Taxonomy" id="158543"/>
    <lineage>
        <taxon>Eukaryota</taxon>
        <taxon>Viridiplantae</taxon>
        <taxon>Streptophyta</taxon>
        <taxon>Embryophyta</taxon>
        <taxon>Tracheophyta</taxon>
        <taxon>Spermatophyta</taxon>
        <taxon>Magnoliopsida</taxon>
        <taxon>Magnoliidae</taxon>
        <taxon>Piperales</taxon>
        <taxon>Aristolochiaceae</taxon>
        <taxon>Aristolochia</taxon>
    </lineage>
</organism>
<dbReference type="PANTHER" id="PTHR23172:SF87">
    <property type="entry name" value="CHAPERONE DNAJ-DOMAIN SUPERFAMILY PROTEIN"/>
    <property type="match status" value="1"/>
</dbReference>
<feature type="compositionally biased region" description="Basic and acidic residues" evidence="3">
    <location>
        <begin position="1053"/>
        <end position="1085"/>
    </location>
</feature>
<feature type="compositionally biased region" description="Basic and acidic residues" evidence="3">
    <location>
        <begin position="1143"/>
        <end position="1154"/>
    </location>
</feature>
<dbReference type="GO" id="GO:0031982">
    <property type="term" value="C:vesicle"/>
    <property type="evidence" value="ECO:0007669"/>
    <property type="project" value="TreeGrafter"/>
</dbReference>
<feature type="coiled-coil region" evidence="2">
    <location>
        <begin position="345"/>
        <end position="372"/>
    </location>
</feature>
<dbReference type="PANTHER" id="PTHR23172">
    <property type="entry name" value="AUXILIN/CYCLIN G-ASSOCIATED KINASE-RELATED"/>
    <property type="match status" value="1"/>
</dbReference>
<dbReference type="GO" id="GO:0030276">
    <property type="term" value="F:clathrin binding"/>
    <property type="evidence" value="ECO:0007669"/>
    <property type="project" value="TreeGrafter"/>
</dbReference>
<dbReference type="EMBL" id="JAINDJ010000003">
    <property type="protein sequence ID" value="KAG9452121.1"/>
    <property type="molecule type" value="Genomic_DNA"/>
</dbReference>
<gene>
    <name evidence="5" type="ORF">H6P81_005025</name>
</gene>
<feature type="compositionally biased region" description="Basic and acidic residues" evidence="3">
    <location>
        <begin position="561"/>
        <end position="580"/>
    </location>
</feature>
<protein>
    <recommendedName>
        <fullName evidence="4">J domain-containing protein</fullName>
    </recommendedName>
</protein>